<keyword evidence="2" id="KW-1185">Reference proteome</keyword>
<gene>
    <name evidence="1" type="ORF">SLEP1_g10201</name>
</gene>
<sequence length="116" mass="13636">MSSSHLLHRHHCSHSCTPPAFGFYHHHHHHHHLLLLLLLLLDPQKSYHHYHHPRLKGSELLKEIKKGMCLLPEKIRRKEEDEKNKSYLSCLRSSPFPGFQCTSDQLKGSSRSTLFF</sequence>
<dbReference type="AlphaFoldDB" id="A0AAV5IGL2"/>
<organism evidence="1 2">
    <name type="scientific">Rubroshorea leprosula</name>
    <dbReference type="NCBI Taxonomy" id="152421"/>
    <lineage>
        <taxon>Eukaryota</taxon>
        <taxon>Viridiplantae</taxon>
        <taxon>Streptophyta</taxon>
        <taxon>Embryophyta</taxon>
        <taxon>Tracheophyta</taxon>
        <taxon>Spermatophyta</taxon>
        <taxon>Magnoliopsida</taxon>
        <taxon>eudicotyledons</taxon>
        <taxon>Gunneridae</taxon>
        <taxon>Pentapetalae</taxon>
        <taxon>rosids</taxon>
        <taxon>malvids</taxon>
        <taxon>Malvales</taxon>
        <taxon>Dipterocarpaceae</taxon>
        <taxon>Rubroshorea</taxon>
    </lineage>
</organism>
<comment type="caution">
    <text evidence="1">The sequence shown here is derived from an EMBL/GenBank/DDBJ whole genome shotgun (WGS) entry which is preliminary data.</text>
</comment>
<name>A0AAV5IGL2_9ROSI</name>
<evidence type="ECO:0000313" key="2">
    <source>
        <dbReference type="Proteomes" id="UP001054252"/>
    </source>
</evidence>
<evidence type="ECO:0000313" key="1">
    <source>
        <dbReference type="EMBL" id="GKU97018.1"/>
    </source>
</evidence>
<dbReference type="EMBL" id="BPVZ01000011">
    <property type="protein sequence ID" value="GKU97018.1"/>
    <property type="molecule type" value="Genomic_DNA"/>
</dbReference>
<proteinExistence type="predicted"/>
<dbReference type="Proteomes" id="UP001054252">
    <property type="component" value="Unassembled WGS sequence"/>
</dbReference>
<protein>
    <submittedName>
        <fullName evidence="1">Uncharacterized protein</fullName>
    </submittedName>
</protein>
<reference evidence="1 2" key="1">
    <citation type="journal article" date="2021" name="Commun. Biol.">
        <title>The genome of Shorea leprosula (Dipterocarpaceae) highlights the ecological relevance of drought in aseasonal tropical rainforests.</title>
        <authorList>
            <person name="Ng K.K.S."/>
            <person name="Kobayashi M.J."/>
            <person name="Fawcett J.A."/>
            <person name="Hatakeyama M."/>
            <person name="Paape T."/>
            <person name="Ng C.H."/>
            <person name="Ang C.C."/>
            <person name="Tnah L.H."/>
            <person name="Lee C.T."/>
            <person name="Nishiyama T."/>
            <person name="Sese J."/>
            <person name="O'Brien M.J."/>
            <person name="Copetti D."/>
            <person name="Mohd Noor M.I."/>
            <person name="Ong R.C."/>
            <person name="Putra M."/>
            <person name="Sireger I.Z."/>
            <person name="Indrioko S."/>
            <person name="Kosugi Y."/>
            <person name="Izuno A."/>
            <person name="Isagi Y."/>
            <person name="Lee S.L."/>
            <person name="Shimizu K.K."/>
        </authorList>
    </citation>
    <scope>NUCLEOTIDE SEQUENCE [LARGE SCALE GENOMIC DNA]</scope>
    <source>
        <strain evidence="1">214</strain>
    </source>
</reference>
<accession>A0AAV5IGL2</accession>